<protein>
    <submittedName>
        <fullName evidence="6">Acetylornithine aminotransferase</fullName>
    </submittedName>
</protein>
<dbReference type="InterPro" id="IPR050103">
    <property type="entry name" value="Class-III_PLP-dep_AT"/>
</dbReference>
<keyword evidence="6" id="KW-0614">Plasmid</keyword>
<gene>
    <name evidence="6" type="primary">argD_2</name>
    <name evidence="6" type="ORF">FUAX_38700</name>
</gene>
<dbReference type="GO" id="GO:0030170">
    <property type="term" value="F:pyridoxal phosphate binding"/>
    <property type="evidence" value="ECO:0007669"/>
    <property type="project" value="InterPro"/>
</dbReference>
<geneLocation type="plasmid" evidence="6 7">
    <name>pFA1</name>
</geneLocation>
<evidence type="ECO:0000313" key="7">
    <source>
        <dbReference type="Proteomes" id="UP001348817"/>
    </source>
</evidence>
<dbReference type="FunFam" id="3.40.640.10:FF:000004">
    <property type="entry name" value="Acetylornithine aminotransferase"/>
    <property type="match status" value="1"/>
</dbReference>
<dbReference type="GO" id="GO:0008483">
    <property type="term" value="F:transaminase activity"/>
    <property type="evidence" value="ECO:0007669"/>
    <property type="project" value="UniProtKB-KW"/>
</dbReference>
<keyword evidence="4 5" id="KW-0663">Pyridoxal phosphate</keyword>
<dbReference type="Proteomes" id="UP001348817">
    <property type="component" value="Plasmid pFA1"/>
</dbReference>
<dbReference type="CDD" id="cd00610">
    <property type="entry name" value="OAT_like"/>
    <property type="match status" value="1"/>
</dbReference>
<name>A0AAU9D5Z3_9BACT</name>
<evidence type="ECO:0000256" key="5">
    <source>
        <dbReference type="RuleBase" id="RU003560"/>
    </source>
</evidence>
<dbReference type="PIRSF" id="PIRSF000521">
    <property type="entry name" value="Transaminase_4ab_Lys_Orn"/>
    <property type="match status" value="1"/>
</dbReference>
<proteinExistence type="inferred from homology"/>
<organism evidence="6 7">
    <name type="scientific">Fulvitalea axinellae</name>
    <dbReference type="NCBI Taxonomy" id="1182444"/>
    <lineage>
        <taxon>Bacteria</taxon>
        <taxon>Pseudomonadati</taxon>
        <taxon>Bacteroidota</taxon>
        <taxon>Cytophagia</taxon>
        <taxon>Cytophagales</taxon>
        <taxon>Persicobacteraceae</taxon>
        <taxon>Fulvitalea</taxon>
    </lineage>
</organism>
<evidence type="ECO:0000256" key="3">
    <source>
        <dbReference type="ARBA" id="ARBA00022679"/>
    </source>
</evidence>
<keyword evidence="3" id="KW-0808">Transferase</keyword>
<dbReference type="PANTHER" id="PTHR11986">
    <property type="entry name" value="AMINOTRANSFERASE CLASS III"/>
    <property type="match status" value="1"/>
</dbReference>
<evidence type="ECO:0000256" key="2">
    <source>
        <dbReference type="ARBA" id="ARBA00022576"/>
    </source>
</evidence>
<sequence>MNLFDVYPLNPVTIAKGEGCYVYDDQGQKYLDLYGGHAVISVGHSHPDYVAGIQSQLEKLAFYSNSVINPVQSKLAERLGEVSEYADYSLFLCSSGAEANENALKLASFATGKKKVVAFEKGFHGRTSLAVAVTDNPKIQAPANPTDHVSIVPFNDLEAVEAELAKGDVCAVIYEPLQGVAGIREASHEFQQGLSNLCAKYDAKLIADEVQAGAGRTGKFFAHQWAGIKPDIVTVAKGLGNGFPVGAALISPDFEASYGLLGTTFGGNHLACAAALSVLDIIEKENLMDNAIVMEELARNLAEDIPEIKKITGKGLMLGFEFESPIAQLRKNLLLESKIFTGNASNPNVLRILPPLNVSAEMIGTFFSQLKLQLSACPA</sequence>
<dbReference type="SUPFAM" id="SSF53383">
    <property type="entry name" value="PLP-dependent transferases"/>
    <property type="match status" value="1"/>
</dbReference>
<evidence type="ECO:0000256" key="1">
    <source>
        <dbReference type="ARBA" id="ARBA00001933"/>
    </source>
</evidence>
<evidence type="ECO:0000256" key="4">
    <source>
        <dbReference type="ARBA" id="ARBA00022898"/>
    </source>
</evidence>
<dbReference type="Pfam" id="PF00202">
    <property type="entry name" value="Aminotran_3"/>
    <property type="match status" value="1"/>
</dbReference>
<comment type="similarity">
    <text evidence="5">Belongs to the class-III pyridoxal-phosphate-dependent aminotransferase family.</text>
</comment>
<dbReference type="InterPro" id="IPR049704">
    <property type="entry name" value="Aminotrans_3_PPA_site"/>
</dbReference>
<keyword evidence="7" id="KW-1185">Reference proteome</keyword>
<dbReference type="KEGG" id="fax:FUAX_38700"/>
<dbReference type="InterPro" id="IPR005814">
    <property type="entry name" value="Aminotrans_3"/>
</dbReference>
<dbReference type="InterPro" id="IPR015422">
    <property type="entry name" value="PyrdxlP-dep_Trfase_small"/>
</dbReference>
<dbReference type="InterPro" id="IPR015421">
    <property type="entry name" value="PyrdxlP-dep_Trfase_major"/>
</dbReference>
<dbReference type="EMBL" id="AP025315">
    <property type="protein sequence ID" value="BDD11438.1"/>
    <property type="molecule type" value="Genomic_DNA"/>
</dbReference>
<dbReference type="Gene3D" id="3.90.1150.10">
    <property type="entry name" value="Aspartate Aminotransferase, domain 1"/>
    <property type="match status" value="1"/>
</dbReference>
<dbReference type="RefSeq" id="WP_338394934.1">
    <property type="nucleotide sequence ID" value="NZ_AP025315.1"/>
</dbReference>
<evidence type="ECO:0000313" key="6">
    <source>
        <dbReference type="EMBL" id="BDD11438.1"/>
    </source>
</evidence>
<dbReference type="Gene3D" id="3.40.640.10">
    <property type="entry name" value="Type I PLP-dependent aspartate aminotransferase-like (Major domain)"/>
    <property type="match status" value="1"/>
</dbReference>
<dbReference type="InterPro" id="IPR015424">
    <property type="entry name" value="PyrdxlP-dep_Trfase"/>
</dbReference>
<dbReference type="PANTHER" id="PTHR11986:SF79">
    <property type="entry name" value="ACETYLORNITHINE AMINOTRANSFERASE, MITOCHONDRIAL"/>
    <property type="match status" value="1"/>
</dbReference>
<dbReference type="GO" id="GO:0042802">
    <property type="term" value="F:identical protein binding"/>
    <property type="evidence" value="ECO:0007669"/>
    <property type="project" value="TreeGrafter"/>
</dbReference>
<accession>A0AAU9D5Z3</accession>
<keyword evidence="2 6" id="KW-0032">Aminotransferase</keyword>
<comment type="cofactor">
    <cofactor evidence="1">
        <name>pyridoxal 5'-phosphate</name>
        <dbReference type="ChEBI" id="CHEBI:597326"/>
    </cofactor>
</comment>
<dbReference type="PROSITE" id="PS00600">
    <property type="entry name" value="AA_TRANSFER_CLASS_3"/>
    <property type="match status" value="1"/>
</dbReference>
<dbReference type="AlphaFoldDB" id="A0AAU9D5Z3"/>
<reference evidence="6 7" key="1">
    <citation type="submission" date="2021-12" db="EMBL/GenBank/DDBJ databases">
        <title>Genome sequencing of bacteria with rrn-lacking chromosome and rrn-plasmid.</title>
        <authorList>
            <person name="Anda M."/>
            <person name="Iwasaki W."/>
        </authorList>
    </citation>
    <scope>NUCLEOTIDE SEQUENCE [LARGE SCALE GENOMIC DNA]</scope>
    <source>
        <strain evidence="6 7">DSM 100852</strain>
        <plasmid evidence="6 7">pFA1</plasmid>
    </source>
</reference>